<protein>
    <submittedName>
        <fullName evidence="1">Uncharacterized protein</fullName>
    </submittedName>
</protein>
<dbReference type="RefSeq" id="WP_129877245.1">
    <property type="nucleotide sequence ID" value="NZ_SEWG01000005.1"/>
</dbReference>
<dbReference type="OrthoDB" id="794841at2"/>
<reference evidence="1 2" key="1">
    <citation type="submission" date="2019-02" db="EMBL/GenBank/DDBJ databases">
        <title>Bacterial novel species Mucilaginibacter sp. 17JY9-4 isolated from soil.</title>
        <authorList>
            <person name="Jung H.-Y."/>
        </authorList>
    </citation>
    <scope>NUCLEOTIDE SEQUENCE [LARGE SCALE GENOMIC DNA]</scope>
    <source>
        <strain evidence="1 2">17JY9-4</strain>
    </source>
</reference>
<sequence>MSLEITDEQVVQHLKQKESNLLMQLEKVRAALFVYDIVGADTSEPSQYLQGSGVQLEFDPFMSYDQKVIFSLRGIEGGYINHMVDYLLKAGDDTDQKKLYNGLTGAASRLYRAGILKADTRGKKYKYYLNPDTEKERAEILPL</sequence>
<gene>
    <name evidence="1" type="ORF">EWM62_13745</name>
</gene>
<evidence type="ECO:0000313" key="2">
    <source>
        <dbReference type="Proteomes" id="UP000293331"/>
    </source>
</evidence>
<proteinExistence type="predicted"/>
<dbReference type="EMBL" id="SEWG01000005">
    <property type="protein sequence ID" value="RYU89387.1"/>
    <property type="molecule type" value="Genomic_DNA"/>
</dbReference>
<keyword evidence="2" id="KW-1185">Reference proteome</keyword>
<organism evidence="1 2">
    <name type="scientific">Mucilaginibacter terrigena</name>
    <dbReference type="NCBI Taxonomy" id="2492395"/>
    <lineage>
        <taxon>Bacteria</taxon>
        <taxon>Pseudomonadati</taxon>
        <taxon>Bacteroidota</taxon>
        <taxon>Sphingobacteriia</taxon>
        <taxon>Sphingobacteriales</taxon>
        <taxon>Sphingobacteriaceae</taxon>
        <taxon>Mucilaginibacter</taxon>
    </lineage>
</organism>
<accession>A0A4V1ZBL9</accession>
<dbReference type="Proteomes" id="UP000293331">
    <property type="component" value="Unassembled WGS sequence"/>
</dbReference>
<dbReference type="AlphaFoldDB" id="A0A4V1ZBL9"/>
<comment type="caution">
    <text evidence="1">The sequence shown here is derived from an EMBL/GenBank/DDBJ whole genome shotgun (WGS) entry which is preliminary data.</text>
</comment>
<name>A0A4V1ZBL9_9SPHI</name>
<evidence type="ECO:0000313" key="1">
    <source>
        <dbReference type="EMBL" id="RYU89387.1"/>
    </source>
</evidence>